<dbReference type="InterPro" id="IPR051262">
    <property type="entry name" value="SMP-30/CGR1_Lactonase"/>
</dbReference>
<dbReference type="PANTHER" id="PTHR47572:SF5">
    <property type="entry name" value="BLR2277 PROTEIN"/>
    <property type="match status" value="1"/>
</dbReference>
<accession>A0A2C7A913</accession>
<evidence type="ECO:0000259" key="1">
    <source>
        <dbReference type="Pfam" id="PF08450"/>
    </source>
</evidence>
<sequence>MWFPAPRTLTPRLLSRLPDRHRQPRRTPWADANRGGAMLDSFLEGPCFDAAGNLLVVDIPFGRVFRVGPREWEVVAEYEGWPNGLAAGPAGSLHLADHRHGLLSLDAATGSIAPLLETVGGEGFRGLNDVVAGPEGQVLFTDQGQTGLQDPTGRVWRLWPDGRADCLIRNAPSPNGLALDRAAAHAYVAMTRSCEVWRFALRPDGVVGKAQCFLRLPGGLMGPDGLAMDARDRLCVANPGHGLVWVVDGFGVPAFVVDCTGFGRLPTNLCLAPDGTTLLVTESQSGSVLAVELPPG</sequence>
<dbReference type="Pfam" id="PF08450">
    <property type="entry name" value="SGL"/>
    <property type="match status" value="1"/>
</dbReference>
<dbReference type="EMBL" id="PDNU01000018">
    <property type="protein sequence ID" value="PHK94870.1"/>
    <property type="molecule type" value="Genomic_DNA"/>
</dbReference>
<evidence type="ECO:0000313" key="2">
    <source>
        <dbReference type="EMBL" id="PHK94870.1"/>
    </source>
</evidence>
<dbReference type="AlphaFoldDB" id="A0A2C7A913"/>
<keyword evidence="3" id="KW-1185">Reference proteome</keyword>
<proteinExistence type="predicted"/>
<comment type="caution">
    <text evidence="2">The sequence shown here is derived from an EMBL/GenBank/DDBJ whole genome shotgun (WGS) entry which is preliminary data.</text>
</comment>
<dbReference type="SUPFAM" id="SSF63829">
    <property type="entry name" value="Calcium-dependent phosphotriesterase"/>
    <property type="match status" value="1"/>
</dbReference>
<evidence type="ECO:0000313" key="3">
    <source>
        <dbReference type="Proteomes" id="UP000223527"/>
    </source>
</evidence>
<feature type="domain" description="SMP-30/Gluconolactonase/LRE-like region" evidence="1">
    <location>
        <begin position="44"/>
        <end position="282"/>
    </location>
</feature>
<organism evidence="2 3">
    <name type="scientific">Teichococcus rhizosphaerae</name>
    <dbReference type="NCBI Taxonomy" id="1335062"/>
    <lineage>
        <taxon>Bacteria</taxon>
        <taxon>Pseudomonadati</taxon>
        <taxon>Pseudomonadota</taxon>
        <taxon>Alphaproteobacteria</taxon>
        <taxon>Acetobacterales</taxon>
        <taxon>Roseomonadaceae</taxon>
        <taxon>Roseomonas</taxon>
    </lineage>
</organism>
<protein>
    <submittedName>
        <fullName evidence="2">Gluconolaconase</fullName>
    </submittedName>
</protein>
<dbReference type="InterPro" id="IPR011042">
    <property type="entry name" value="6-blade_b-propeller_TolB-like"/>
</dbReference>
<dbReference type="OrthoDB" id="241638at2"/>
<name>A0A2C7A913_9PROT</name>
<dbReference type="InterPro" id="IPR013658">
    <property type="entry name" value="SGL"/>
</dbReference>
<dbReference type="PANTHER" id="PTHR47572">
    <property type="entry name" value="LIPOPROTEIN-RELATED"/>
    <property type="match status" value="1"/>
</dbReference>
<reference evidence="2 3" key="1">
    <citation type="submission" date="2017-10" db="EMBL/GenBank/DDBJ databases">
        <authorList>
            <person name="Banno H."/>
            <person name="Chua N.-H."/>
        </authorList>
    </citation>
    <scope>NUCLEOTIDE SEQUENCE [LARGE SCALE GENOMIC DNA]</scope>
    <source>
        <strain evidence="2 3">YW11</strain>
    </source>
</reference>
<gene>
    <name evidence="2" type="ORF">CR162_11280</name>
</gene>
<dbReference type="Gene3D" id="2.120.10.30">
    <property type="entry name" value="TolB, C-terminal domain"/>
    <property type="match status" value="1"/>
</dbReference>
<dbReference type="Proteomes" id="UP000223527">
    <property type="component" value="Unassembled WGS sequence"/>
</dbReference>